<dbReference type="PANTHER" id="PTHR47064:SF2">
    <property type="entry name" value="SMP-30_GLUCONOLACTONASE_LRE-LIKE REGION DOMAIN-CONTAINING PROTEIN-RELATED"/>
    <property type="match status" value="1"/>
</dbReference>
<keyword evidence="3" id="KW-1185">Reference proteome</keyword>
<reference evidence="2" key="2">
    <citation type="journal article" date="2023" name="IMA Fungus">
        <title>Comparative genomic study of the Penicillium genus elucidates a diverse pangenome and 15 lateral gene transfer events.</title>
        <authorList>
            <person name="Petersen C."/>
            <person name="Sorensen T."/>
            <person name="Nielsen M.R."/>
            <person name="Sondergaard T.E."/>
            <person name="Sorensen J.L."/>
            <person name="Fitzpatrick D.A."/>
            <person name="Frisvad J.C."/>
            <person name="Nielsen K.L."/>
        </authorList>
    </citation>
    <scope>NUCLEOTIDE SEQUENCE</scope>
    <source>
        <strain evidence="2">IBT 23319</strain>
    </source>
</reference>
<dbReference type="GeneID" id="81382466"/>
<dbReference type="PANTHER" id="PTHR47064">
    <property type="entry name" value="PUTATIVE (AFU_ORTHOLOGUE AFUA_1G08990)-RELATED"/>
    <property type="match status" value="1"/>
</dbReference>
<comment type="caution">
    <text evidence="2">The sequence shown here is derived from an EMBL/GenBank/DDBJ whole genome shotgun (WGS) entry which is preliminary data.</text>
</comment>
<dbReference type="RefSeq" id="XP_056502711.1">
    <property type="nucleotide sequence ID" value="XM_056643299.1"/>
</dbReference>
<protein>
    <recommendedName>
        <fullName evidence="1">SMP-30/Gluconolactonase/LRE-like region domain-containing protein</fullName>
    </recommendedName>
</protein>
<dbReference type="InterPro" id="IPR011042">
    <property type="entry name" value="6-blade_b-propeller_TolB-like"/>
</dbReference>
<gene>
    <name evidence="2" type="ORF">N7469_004379</name>
</gene>
<dbReference type="SUPFAM" id="SSF63829">
    <property type="entry name" value="Calcium-dependent phosphotriesterase"/>
    <property type="match status" value="1"/>
</dbReference>
<evidence type="ECO:0000313" key="3">
    <source>
        <dbReference type="Proteomes" id="UP001147733"/>
    </source>
</evidence>
<evidence type="ECO:0000259" key="1">
    <source>
        <dbReference type="Pfam" id="PF08450"/>
    </source>
</evidence>
<sequence length="386" mass="42952">MFESVYFNPLPTWLSPTSAKWAWVSLTAFASLPGHFNRTIFDAPWATETDNSTLSKALNYINTTDFVAYDERFLHIIGSGAKIEHIQKLAFQTHEAPCYIPETRQLLFVEWGKPGGEDGIHDWQYLLDIENNTLRKITTDPPVYNLHGCVHFQGKLYGVTDGYGDVETGKLVEIDPISWKARTLVNNFLGQPFGGFNDLEVDPEGNFWMTDSKSGWGRGIVDFTPPNDPSIYFVNKTTMQAKVVWTTTGNANGIALGPSGKTIYIPDTGVSEFRPSNKNPHGRRMLWAFDLADERPVPANQRLLMSPISYFYDGIRASGEGWLFAGSGDGVDVIDPESGFVLGSIRTGGGDNVAVSMAFGEHEMWIVGKGGVWHVKDTKAKLKRDW</sequence>
<accession>A0A9W9P4M8</accession>
<dbReference type="OrthoDB" id="423498at2759"/>
<evidence type="ECO:0000313" key="2">
    <source>
        <dbReference type="EMBL" id="KAJ5235211.1"/>
    </source>
</evidence>
<dbReference type="EMBL" id="JAPQKT010000003">
    <property type="protein sequence ID" value="KAJ5235211.1"/>
    <property type="molecule type" value="Genomic_DNA"/>
</dbReference>
<organism evidence="2 3">
    <name type="scientific">Penicillium citrinum</name>
    <dbReference type="NCBI Taxonomy" id="5077"/>
    <lineage>
        <taxon>Eukaryota</taxon>
        <taxon>Fungi</taxon>
        <taxon>Dikarya</taxon>
        <taxon>Ascomycota</taxon>
        <taxon>Pezizomycotina</taxon>
        <taxon>Eurotiomycetes</taxon>
        <taxon>Eurotiomycetidae</taxon>
        <taxon>Eurotiales</taxon>
        <taxon>Aspergillaceae</taxon>
        <taxon>Penicillium</taxon>
    </lineage>
</organism>
<name>A0A9W9P4M8_PENCI</name>
<dbReference type="Pfam" id="PF08450">
    <property type="entry name" value="SGL"/>
    <property type="match status" value="1"/>
</dbReference>
<dbReference type="InterPro" id="IPR052988">
    <property type="entry name" value="Oryzine_lactonohydrolase"/>
</dbReference>
<proteinExistence type="predicted"/>
<dbReference type="Proteomes" id="UP001147733">
    <property type="component" value="Unassembled WGS sequence"/>
</dbReference>
<dbReference type="Gene3D" id="2.120.10.30">
    <property type="entry name" value="TolB, C-terminal domain"/>
    <property type="match status" value="1"/>
</dbReference>
<dbReference type="InterPro" id="IPR013658">
    <property type="entry name" value="SGL"/>
</dbReference>
<reference evidence="2" key="1">
    <citation type="submission" date="2022-11" db="EMBL/GenBank/DDBJ databases">
        <authorList>
            <person name="Petersen C."/>
        </authorList>
    </citation>
    <scope>NUCLEOTIDE SEQUENCE</scope>
    <source>
        <strain evidence="2">IBT 23319</strain>
    </source>
</reference>
<dbReference type="AlphaFoldDB" id="A0A9W9P4M8"/>
<feature type="domain" description="SMP-30/Gluconolactonase/LRE-like region" evidence="1">
    <location>
        <begin position="167"/>
        <end position="363"/>
    </location>
</feature>